<organism evidence="1">
    <name type="scientific">Puccinia triticina (isolate 1-1 / race 1 (BBBD))</name>
    <name type="common">Brown leaf rust fungus</name>
    <dbReference type="NCBI Taxonomy" id="630390"/>
    <lineage>
        <taxon>Eukaryota</taxon>
        <taxon>Fungi</taxon>
        <taxon>Dikarya</taxon>
        <taxon>Basidiomycota</taxon>
        <taxon>Pucciniomycotina</taxon>
        <taxon>Pucciniomycetes</taxon>
        <taxon>Pucciniales</taxon>
        <taxon>Pucciniaceae</taxon>
        <taxon>Puccinia</taxon>
    </lineage>
</organism>
<gene>
    <name evidence="1" type="ORF">PTTG_30506</name>
</gene>
<accession>A0A180FYV4</accession>
<name>A0A180FYV4_PUCT1</name>
<dbReference type="EnsemblFungi" id="PTTG_30506-t43_1">
    <property type="protein sequence ID" value="PTTG_30506-t43_1-p1"/>
    <property type="gene ID" value="PTTG_30506"/>
</dbReference>
<evidence type="ECO:0000313" key="1">
    <source>
        <dbReference type="EMBL" id="OAV85462.1"/>
    </source>
</evidence>
<dbReference type="Proteomes" id="UP000005240">
    <property type="component" value="Unassembled WGS sequence"/>
</dbReference>
<reference evidence="1" key="2">
    <citation type="submission" date="2016-05" db="EMBL/GenBank/DDBJ databases">
        <title>Comparative analysis highlights variable genome content of wheat rusts and divergence of the mating loci.</title>
        <authorList>
            <person name="Cuomo C.A."/>
            <person name="Bakkeren G."/>
            <person name="Szabo L."/>
            <person name="Khalil H."/>
            <person name="Joly D."/>
            <person name="Goldberg J."/>
            <person name="Young S."/>
            <person name="Zeng Q."/>
            <person name="Fellers J."/>
        </authorList>
    </citation>
    <scope>NUCLEOTIDE SEQUENCE [LARGE SCALE GENOMIC DNA]</scope>
    <source>
        <strain evidence="1">1-1 BBBD Race 1</strain>
    </source>
</reference>
<evidence type="ECO:0000313" key="2">
    <source>
        <dbReference type="EnsemblFungi" id="PTTG_30506-t43_1-p1"/>
    </source>
</evidence>
<reference evidence="1" key="1">
    <citation type="submission" date="2009-11" db="EMBL/GenBank/DDBJ databases">
        <authorList>
            <consortium name="The Broad Institute Genome Sequencing Platform"/>
            <person name="Ward D."/>
            <person name="Feldgarden M."/>
            <person name="Earl A."/>
            <person name="Young S.K."/>
            <person name="Zeng Q."/>
            <person name="Koehrsen M."/>
            <person name="Alvarado L."/>
            <person name="Berlin A."/>
            <person name="Bochicchio J."/>
            <person name="Borenstein D."/>
            <person name="Chapman S.B."/>
            <person name="Chen Z."/>
            <person name="Engels R."/>
            <person name="Freedman E."/>
            <person name="Gellesch M."/>
            <person name="Goldberg J."/>
            <person name="Griggs A."/>
            <person name="Gujja S."/>
            <person name="Heilman E."/>
            <person name="Heiman D."/>
            <person name="Hepburn T."/>
            <person name="Howarth C."/>
            <person name="Jen D."/>
            <person name="Larson L."/>
            <person name="Lewis B."/>
            <person name="Mehta T."/>
            <person name="Park D."/>
            <person name="Pearson M."/>
            <person name="Roberts A."/>
            <person name="Saif S."/>
            <person name="Shea T."/>
            <person name="Shenoy N."/>
            <person name="Sisk P."/>
            <person name="Stolte C."/>
            <person name="Sykes S."/>
            <person name="Thomson T."/>
            <person name="Walk T."/>
            <person name="White J."/>
            <person name="Yandava C."/>
            <person name="Izard J."/>
            <person name="Baranova O.V."/>
            <person name="Blanton J.M."/>
            <person name="Tanner A.C."/>
            <person name="Dewhirst F.E."/>
            <person name="Haas B."/>
            <person name="Nusbaum C."/>
            <person name="Birren B."/>
        </authorList>
    </citation>
    <scope>NUCLEOTIDE SEQUENCE [LARGE SCALE GENOMIC DNA]</scope>
    <source>
        <strain evidence="1">1-1 BBBD Race 1</strain>
    </source>
</reference>
<sequence>DKIIPWSDKDGWNTPARQIPIDGWNDEWTKLDDSGPAEIGYGWCMSVAVNADYVNQGWPVAEFLIKYPENYGSLAEGLWAELPGYTAGRIGFMKLLDWGGTLGYINNDTIWPEDWWIRKDQRLGLYLGTEKGKDLVKEEKRWEEVRERDMEEEEFLASVVSKMALTFGKLDWSAFQWALKDEQNRLGWEYRTFWKDWEYSAFL</sequence>
<feature type="non-terminal residue" evidence="1">
    <location>
        <position position="1"/>
    </location>
</feature>
<protein>
    <submittedName>
        <fullName evidence="1 2">Uncharacterized protein</fullName>
    </submittedName>
</protein>
<reference evidence="2 3" key="3">
    <citation type="journal article" date="2017" name="G3 (Bethesda)">
        <title>Comparative analysis highlights variable genome content of wheat rusts and divergence of the mating loci.</title>
        <authorList>
            <person name="Cuomo C.A."/>
            <person name="Bakkeren G."/>
            <person name="Khalil H.B."/>
            <person name="Panwar V."/>
            <person name="Joly D."/>
            <person name="Linning R."/>
            <person name="Sakthikumar S."/>
            <person name="Song X."/>
            <person name="Adiconis X."/>
            <person name="Fan L."/>
            <person name="Goldberg J.M."/>
            <person name="Levin J.Z."/>
            <person name="Young S."/>
            <person name="Zeng Q."/>
            <person name="Anikster Y."/>
            <person name="Bruce M."/>
            <person name="Wang M."/>
            <person name="Yin C."/>
            <person name="McCallum B."/>
            <person name="Szabo L.J."/>
            <person name="Hulbert S."/>
            <person name="Chen X."/>
            <person name="Fellers J.P."/>
        </authorList>
    </citation>
    <scope>NUCLEOTIDE SEQUENCE</scope>
    <source>
        <strain evidence="3">Isolate 1-1 / race 1 (BBBD)</strain>
        <strain evidence="2">isolate 1-1 / race 1 (BBBD)</strain>
    </source>
</reference>
<reference evidence="2" key="4">
    <citation type="submission" date="2025-05" db="UniProtKB">
        <authorList>
            <consortium name="EnsemblFungi"/>
        </authorList>
    </citation>
    <scope>IDENTIFICATION</scope>
    <source>
        <strain evidence="2">isolate 1-1 / race 1 (BBBD)</strain>
    </source>
</reference>
<proteinExistence type="predicted"/>
<evidence type="ECO:0000313" key="3">
    <source>
        <dbReference type="Proteomes" id="UP000005240"/>
    </source>
</evidence>
<dbReference type="AlphaFoldDB" id="A0A180FYV4"/>
<dbReference type="OrthoDB" id="2507183at2759"/>
<keyword evidence="3" id="KW-1185">Reference proteome</keyword>
<dbReference type="EMBL" id="ADAS02004163">
    <property type="protein sequence ID" value="OAV85462.1"/>
    <property type="molecule type" value="Genomic_DNA"/>
</dbReference>
<dbReference type="VEuPathDB" id="FungiDB:PTTG_30506"/>